<proteinExistence type="predicted"/>
<comment type="caution">
    <text evidence="1">The sequence shown here is derived from an EMBL/GenBank/DDBJ whole genome shotgun (WGS) entry which is preliminary data.</text>
</comment>
<reference evidence="1 2" key="1">
    <citation type="journal article" date="2014" name="Genome Announc.">
        <title>Draft Genome Sequence of the Carrageenan-Degrading Bacterium Cellulophaga sp. Strain KL-A, Isolated from Decaying Marine Algae.</title>
        <authorList>
            <person name="Shan D."/>
            <person name="Ying J."/>
            <person name="Li X."/>
            <person name="Gao Z."/>
            <person name="Wei G."/>
            <person name="Shao Z."/>
        </authorList>
    </citation>
    <scope>NUCLEOTIDE SEQUENCE [LARGE SCALE GENOMIC DNA]</scope>
    <source>
        <strain evidence="1 2">KL-A</strain>
    </source>
</reference>
<keyword evidence="2" id="KW-1185">Reference proteome</keyword>
<protein>
    <submittedName>
        <fullName evidence="1">Uncharacterized protein</fullName>
    </submittedName>
</protein>
<dbReference type="Proteomes" id="UP000019275">
    <property type="component" value="Unassembled WGS sequence"/>
</dbReference>
<sequence length="141" mass="16635">MRGSDLDILKKSLTIIIGFEERVDLVNSASEFLEIHNRNIQMLKDLGVERQSDFIKKNISGYPKLRVSEIELFIFRKRKEKSFLWFVGGRRLGFVYDLIRTRGVLLSQIKKKVAKIKDISQRMYKVVENPIFEEVYEKTGY</sequence>
<organism evidence="1 2">
    <name type="scientific">Cellulophaga geojensis KL-A</name>
    <dbReference type="NCBI Taxonomy" id="1328323"/>
    <lineage>
        <taxon>Bacteria</taxon>
        <taxon>Pseudomonadati</taxon>
        <taxon>Bacteroidota</taxon>
        <taxon>Flavobacteriia</taxon>
        <taxon>Flavobacteriales</taxon>
        <taxon>Flavobacteriaceae</taxon>
        <taxon>Cellulophaga</taxon>
    </lineage>
</organism>
<dbReference type="RefSeq" id="WP_034647015.1">
    <property type="nucleotide sequence ID" value="NZ_ARZX01000030.1"/>
</dbReference>
<evidence type="ECO:0000313" key="2">
    <source>
        <dbReference type="Proteomes" id="UP000019275"/>
    </source>
</evidence>
<name>A0ABN0RK72_9FLAO</name>
<gene>
    <name evidence="1" type="ORF">KLA_16125</name>
</gene>
<dbReference type="EMBL" id="ARZX01000030">
    <property type="protein sequence ID" value="EWH10952.1"/>
    <property type="molecule type" value="Genomic_DNA"/>
</dbReference>
<evidence type="ECO:0000313" key="1">
    <source>
        <dbReference type="EMBL" id="EWH10952.1"/>
    </source>
</evidence>
<accession>A0ABN0RK72</accession>